<comment type="caution">
    <text evidence="2">The sequence shown here is derived from an EMBL/GenBank/DDBJ whole genome shotgun (WGS) entry which is preliminary data.</text>
</comment>
<organism evidence="2 3">
    <name type="scientific">Cyphellophora attinorum</name>
    <dbReference type="NCBI Taxonomy" id="1664694"/>
    <lineage>
        <taxon>Eukaryota</taxon>
        <taxon>Fungi</taxon>
        <taxon>Dikarya</taxon>
        <taxon>Ascomycota</taxon>
        <taxon>Pezizomycotina</taxon>
        <taxon>Eurotiomycetes</taxon>
        <taxon>Chaetothyriomycetidae</taxon>
        <taxon>Chaetothyriales</taxon>
        <taxon>Cyphellophoraceae</taxon>
        <taxon>Cyphellophora</taxon>
    </lineage>
</organism>
<evidence type="ECO:0000256" key="1">
    <source>
        <dbReference type="SAM" id="MobiDB-lite"/>
    </source>
</evidence>
<evidence type="ECO:0000313" key="2">
    <source>
        <dbReference type="EMBL" id="KPI35727.1"/>
    </source>
</evidence>
<reference evidence="2 3" key="1">
    <citation type="submission" date="2015-06" db="EMBL/GenBank/DDBJ databases">
        <title>Draft genome of the ant-associated black yeast Phialophora attae CBS 131958.</title>
        <authorList>
            <person name="Moreno L.F."/>
            <person name="Stielow B.J."/>
            <person name="de Hoog S."/>
            <person name="Vicente V.A."/>
            <person name="Weiss V.A."/>
            <person name="de Vries M."/>
            <person name="Cruz L.M."/>
            <person name="Souza E.M."/>
        </authorList>
    </citation>
    <scope>NUCLEOTIDE SEQUENCE [LARGE SCALE GENOMIC DNA]</scope>
    <source>
        <strain evidence="2 3">CBS 131958</strain>
    </source>
</reference>
<feature type="region of interest" description="Disordered" evidence="1">
    <location>
        <begin position="127"/>
        <end position="159"/>
    </location>
</feature>
<accession>A0A0N1HI79</accession>
<dbReference type="GeneID" id="28733015"/>
<dbReference type="RefSeq" id="XP_017995690.1">
    <property type="nucleotide sequence ID" value="XM_018141135.1"/>
</dbReference>
<proteinExistence type="predicted"/>
<dbReference type="EMBL" id="LFJN01000037">
    <property type="protein sequence ID" value="KPI35727.1"/>
    <property type="molecule type" value="Genomic_DNA"/>
</dbReference>
<dbReference type="AlphaFoldDB" id="A0A0N1HI79"/>
<sequence length="240" mass="27594">MALTSQELADIAYAKSATFQDRCDAERELADLLHDMAARRRYQAFDLQQEAFMQRLHSGQLSGLWSKVEDVEDDGRVLEIEQEHTRMIQERIKRIRSELRDLEKFLDDPYIDTDPSRVDSVERTPAFNTEKAGQPQPHKRKHDFQPVKKETSSPSLECAGGTTIQDFQEAPTMRRHVASGSGWACINSQVQDGGSRHVDPNNGIARSKEIGLMQFTDRRDWNEGRLVQRKARKLGRLHYD</sequence>
<dbReference type="VEuPathDB" id="FungiDB:AB675_1259"/>
<keyword evidence="3" id="KW-1185">Reference proteome</keyword>
<dbReference type="Proteomes" id="UP000038010">
    <property type="component" value="Unassembled WGS sequence"/>
</dbReference>
<gene>
    <name evidence="2" type="ORF">AB675_1259</name>
</gene>
<name>A0A0N1HI79_9EURO</name>
<evidence type="ECO:0000313" key="3">
    <source>
        <dbReference type="Proteomes" id="UP000038010"/>
    </source>
</evidence>
<protein>
    <submittedName>
        <fullName evidence="2">Uncharacterized protein</fullName>
    </submittedName>
</protein>